<dbReference type="EMBL" id="MU971339">
    <property type="protein sequence ID" value="KAK9240551.1"/>
    <property type="molecule type" value="Genomic_DNA"/>
</dbReference>
<evidence type="ECO:0000313" key="1">
    <source>
        <dbReference type="EMBL" id="KAK9240551.1"/>
    </source>
</evidence>
<dbReference type="Proteomes" id="UP001433508">
    <property type="component" value="Unassembled WGS sequence"/>
</dbReference>
<name>A0ACC3TA41_LIPKO</name>
<keyword evidence="1" id="KW-0378">Hydrolase</keyword>
<reference evidence="2" key="1">
    <citation type="journal article" date="2024" name="Front. Bioeng. Biotechnol.">
        <title>Genome-scale model development and genomic sequencing of the oleaginous clade Lipomyces.</title>
        <authorList>
            <person name="Czajka J.J."/>
            <person name="Han Y."/>
            <person name="Kim J."/>
            <person name="Mondo S.J."/>
            <person name="Hofstad B.A."/>
            <person name="Robles A."/>
            <person name="Haridas S."/>
            <person name="Riley R."/>
            <person name="LaButti K."/>
            <person name="Pangilinan J."/>
            <person name="Andreopoulos W."/>
            <person name="Lipzen A."/>
            <person name="Yan J."/>
            <person name="Wang M."/>
            <person name="Ng V."/>
            <person name="Grigoriev I.V."/>
            <person name="Spatafora J.W."/>
            <person name="Magnuson J.K."/>
            <person name="Baker S.E."/>
            <person name="Pomraning K.R."/>
        </authorList>
    </citation>
    <scope>NUCLEOTIDE SEQUENCE [LARGE SCALE GENOMIC DNA]</scope>
    <source>
        <strain evidence="2">CBS 7786</strain>
    </source>
</reference>
<evidence type="ECO:0000313" key="2">
    <source>
        <dbReference type="Proteomes" id="UP001433508"/>
    </source>
</evidence>
<accession>A0ACC3TA41</accession>
<organism evidence="1 2">
    <name type="scientific">Lipomyces kononenkoae</name>
    <name type="common">Yeast</name>
    <dbReference type="NCBI Taxonomy" id="34357"/>
    <lineage>
        <taxon>Eukaryota</taxon>
        <taxon>Fungi</taxon>
        <taxon>Dikarya</taxon>
        <taxon>Ascomycota</taxon>
        <taxon>Saccharomycotina</taxon>
        <taxon>Lipomycetes</taxon>
        <taxon>Lipomycetales</taxon>
        <taxon>Lipomycetaceae</taxon>
        <taxon>Lipomyces</taxon>
    </lineage>
</organism>
<proteinExistence type="predicted"/>
<sequence>MAMNAVLDISRPFRPRRFIADSRPHLTGPPVPSRISADVSTLSRAQVGTRSRRRGSVVLLSCFLFVLCLIQYEILHFGELATQHDGNDRNSISGISVSAIKDTGLTNVVQWDHNSLIIRHQRVFIISGEFHYWRMPVQHLYLDVFQKMRATGLNAVSIYFHWGYHAVTEDKIIFQGVGRDIQAMLDAAKRAGLYVIARPGPYIHAEASAGGIPGWLVTKKDVEVRTDEPTYTKAWQKYWREIIPIIARNQIDRGGNVIALQIENEYMQTELYPSARNYMRNLSEGARSLGIVVPIFHNDLNMFESFIPKNFSAVDLYGLDSYPRGFDCRNPMSNFKIQTNYREYFAKVSPGTPNFTPEFQAGAYDSWGGPGYENCVQMTGPEFVNVFYKNNIAQKFTMMSHYMTYGGTNWGGLACPSVYTSYDYGAAISESRILRDKANEAKLLWTFIRSSPTLLSAQFVADSDNYAYTDNNDVFATELRDPHSLTGYYIVRSRDTNSRDGKAYRLKVRTTSEGEIQIPLKGSLTLRPRESRIIVTDYKAGSLWFGYTTMEVFTWTTVDEKPVLILYGNFEDQNEFSIKQHGDVPFKFYNIRGNAALRNYRIKAAATKKNDLCITSILDGENRAVVQSHDYILALFNRPDIYNVWTPAWAADLDPNTRPYRQVIVIGPYLVRNVTSEDHGKTLNINGDSDMESNLSDMVEVYVDSSFENIKWNGEPVHAYWTRFKSRTFKLPRPNTNLAEIRIPDLRKAEWRGIDAIPEIHKMYDDSKWTIADKMESTNQWYPPETFPVLYPGEYGFHVGNAIYRGRFSGENAKGLRIQVWGGSAFGFTAWLNGVYLMSYRGSPHNAWNQQEVTFPDTLVSKDEMNFLVILADRMGYEEDNGVTERDPHSTLYPRGIRLIELIPHEPGSTCEFSQWTLQGNAGGEDYDDLLRAPYNEDGIYAQRIGAHFADFDDTWWPPATPFLNQLAGMSPESPKPGAGVSFYRTAVEIVVPDILDVPLGVRMRAGERSGVRVEVFINGWQFGKYISDIGPQEEFAIPPGIINTNGENVVGLQVWAVDNNATVGLDVLEFVVYGKYASSIGSIPHDDYRGWHVERQMYLS</sequence>
<comment type="caution">
    <text evidence="1">The sequence shown here is derived from an EMBL/GenBank/DDBJ whole genome shotgun (WGS) entry which is preliminary data.</text>
</comment>
<gene>
    <name evidence="1" type="ORF">V1525DRAFT_370331</name>
</gene>
<protein>
    <submittedName>
        <fullName evidence="1">Glycoside hydrolase superfamily</fullName>
    </submittedName>
</protein>
<keyword evidence="2" id="KW-1185">Reference proteome</keyword>